<dbReference type="RefSeq" id="WP_093641530.1">
    <property type="nucleotide sequence ID" value="NZ_FPBH01000022.1"/>
</dbReference>
<feature type="domain" description="SnoaL-like" evidence="1">
    <location>
        <begin position="63"/>
        <end position="161"/>
    </location>
</feature>
<sequence length="204" mass="23069">MNSPIEKTVAGDAASLEARVARLEAVDAIRALKARYAALADAKYTADYQRQPEDVMREIARQQAECFTETAVWVGGSGFGDNLVGREKLADWFQRSPWLFAMHYYVSETLTFIDTHNAVGTWRLWQLALRDDDARAVMLGAVTEEKYVCEASGDWLVREMRFTQLHMLEPGAQPFPLASDFASLNAKRVSEQRTLIRQDTTEET</sequence>
<accession>A0A1I7EIJ7</accession>
<dbReference type="Pfam" id="PF13577">
    <property type="entry name" value="SnoaL_4"/>
    <property type="match status" value="1"/>
</dbReference>
<proteinExistence type="predicted"/>
<evidence type="ECO:0000259" key="1">
    <source>
        <dbReference type="Pfam" id="PF13577"/>
    </source>
</evidence>
<organism evidence="2 3">
    <name type="scientific">Paraburkholderia aspalathi</name>
    <dbReference type="NCBI Taxonomy" id="1324617"/>
    <lineage>
        <taxon>Bacteria</taxon>
        <taxon>Pseudomonadati</taxon>
        <taxon>Pseudomonadota</taxon>
        <taxon>Betaproteobacteria</taxon>
        <taxon>Burkholderiales</taxon>
        <taxon>Burkholderiaceae</taxon>
        <taxon>Paraburkholderia</taxon>
    </lineage>
</organism>
<dbReference type="SUPFAM" id="SSF54427">
    <property type="entry name" value="NTF2-like"/>
    <property type="match status" value="1"/>
</dbReference>
<dbReference type="InterPro" id="IPR032710">
    <property type="entry name" value="NTF2-like_dom_sf"/>
</dbReference>
<evidence type="ECO:0000313" key="3">
    <source>
        <dbReference type="Proteomes" id="UP000198844"/>
    </source>
</evidence>
<dbReference type="OrthoDB" id="4571298at2"/>
<reference evidence="2 3" key="1">
    <citation type="submission" date="2016-10" db="EMBL/GenBank/DDBJ databases">
        <authorList>
            <person name="de Groot N.N."/>
        </authorList>
    </citation>
    <scope>NUCLEOTIDE SEQUENCE [LARGE SCALE GENOMIC DNA]</scope>
    <source>
        <strain evidence="2 3">LMG 27731</strain>
    </source>
</reference>
<dbReference type="InterPro" id="IPR037401">
    <property type="entry name" value="SnoaL-like"/>
</dbReference>
<dbReference type="AlphaFoldDB" id="A0A1I7EIJ7"/>
<dbReference type="Gene3D" id="3.10.450.50">
    <property type="match status" value="1"/>
</dbReference>
<dbReference type="EMBL" id="FPBH01000022">
    <property type="protein sequence ID" value="SFU23761.1"/>
    <property type="molecule type" value="Genomic_DNA"/>
</dbReference>
<name>A0A1I7EIJ7_9BURK</name>
<evidence type="ECO:0000313" key="2">
    <source>
        <dbReference type="EMBL" id="SFU23761.1"/>
    </source>
</evidence>
<dbReference type="Proteomes" id="UP000198844">
    <property type="component" value="Unassembled WGS sequence"/>
</dbReference>
<gene>
    <name evidence="2" type="ORF">SAMN05192563_1022155</name>
</gene>
<protein>
    <submittedName>
        <fullName evidence="2">SnoaL-like domain-containing protein</fullName>
    </submittedName>
</protein>